<proteinExistence type="predicted"/>
<keyword evidence="2" id="KW-1185">Reference proteome</keyword>
<sequence>MANTISATTPIQLILVSGTRTTQPLPHLITVHGGEKLDFPELPDGKLAVSVLSISLNVQVQRGRFLALHRDFRQRQVQLLVLLWLRHWLQVFCNTMVKNMSCCT</sequence>
<reference evidence="1 2" key="1">
    <citation type="journal article" date="2019" name="G3 (Bethesda)">
        <title>Sequencing of a Wild Apple (Malus baccata) Genome Unravels the Differences Between Cultivated and Wild Apple Species Regarding Disease Resistance and Cold Tolerance.</title>
        <authorList>
            <person name="Chen X."/>
        </authorList>
    </citation>
    <scope>NUCLEOTIDE SEQUENCE [LARGE SCALE GENOMIC DNA]</scope>
    <source>
        <strain evidence="2">cv. Shandingzi</strain>
        <tissue evidence="1">Leaves</tissue>
    </source>
</reference>
<name>A0A540MUW6_MALBA</name>
<evidence type="ECO:0000313" key="1">
    <source>
        <dbReference type="EMBL" id="TQE02596.1"/>
    </source>
</evidence>
<accession>A0A540MUW6</accession>
<evidence type="ECO:0000313" key="2">
    <source>
        <dbReference type="Proteomes" id="UP000315295"/>
    </source>
</evidence>
<protein>
    <submittedName>
        <fullName evidence="1">Uncharacterized protein</fullName>
    </submittedName>
</protein>
<dbReference type="AlphaFoldDB" id="A0A540MUW6"/>
<dbReference type="EMBL" id="VIEB01000172">
    <property type="protein sequence ID" value="TQE02596.1"/>
    <property type="molecule type" value="Genomic_DNA"/>
</dbReference>
<gene>
    <name evidence="1" type="ORF">C1H46_011752</name>
</gene>
<organism evidence="1 2">
    <name type="scientific">Malus baccata</name>
    <name type="common">Siberian crab apple</name>
    <name type="synonym">Pyrus baccata</name>
    <dbReference type="NCBI Taxonomy" id="106549"/>
    <lineage>
        <taxon>Eukaryota</taxon>
        <taxon>Viridiplantae</taxon>
        <taxon>Streptophyta</taxon>
        <taxon>Embryophyta</taxon>
        <taxon>Tracheophyta</taxon>
        <taxon>Spermatophyta</taxon>
        <taxon>Magnoliopsida</taxon>
        <taxon>eudicotyledons</taxon>
        <taxon>Gunneridae</taxon>
        <taxon>Pentapetalae</taxon>
        <taxon>rosids</taxon>
        <taxon>fabids</taxon>
        <taxon>Rosales</taxon>
        <taxon>Rosaceae</taxon>
        <taxon>Amygdaloideae</taxon>
        <taxon>Maleae</taxon>
        <taxon>Malus</taxon>
    </lineage>
</organism>
<dbReference type="Proteomes" id="UP000315295">
    <property type="component" value="Unassembled WGS sequence"/>
</dbReference>
<comment type="caution">
    <text evidence="1">The sequence shown here is derived from an EMBL/GenBank/DDBJ whole genome shotgun (WGS) entry which is preliminary data.</text>
</comment>